<evidence type="ECO:0000256" key="9">
    <source>
        <dbReference type="NCBIfam" id="TIGR01224"/>
    </source>
</evidence>
<accession>A0ABT3D0A5</accession>
<keyword evidence="5 12" id="KW-0378">Hydrolase</keyword>
<organism evidence="12 13">
    <name type="scientific">Reichenbachiella ulvae</name>
    <dbReference type="NCBI Taxonomy" id="2980104"/>
    <lineage>
        <taxon>Bacteria</taxon>
        <taxon>Pseudomonadati</taxon>
        <taxon>Bacteroidota</taxon>
        <taxon>Cytophagia</taxon>
        <taxon>Cytophagales</taxon>
        <taxon>Reichenbachiellaceae</taxon>
        <taxon>Reichenbachiella</taxon>
    </lineage>
</organism>
<dbReference type="PANTHER" id="PTHR42752">
    <property type="entry name" value="IMIDAZOLONEPROPIONASE"/>
    <property type="match status" value="1"/>
</dbReference>
<dbReference type="Pfam" id="PF07969">
    <property type="entry name" value="Amidohydro_3"/>
    <property type="match status" value="1"/>
</dbReference>
<keyword evidence="13" id="KW-1185">Reference proteome</keyword>
<evidence type="ECO:0000256" key="6">
    <source>
        <dbReference type="ARBA" id="ARBA00022808"/>
    </source>
</evidence>
<evidence type="ECO:0000259" key="11">
    <source>
        <dbReference type="Pfam" id="PF22039"/>
    </source>
</evidence>
<dbReference type="Proteomes" id="UP001300692">
    <property type="component" value="Unassembled WGS sequence"/>
</dbReference>
<dbReference type="InterPro" id="IPR032466">
    <property type="entry name" value="Metal_Hydrolase"/>
</dbReference>
<keyword evidence="6" id="KW-0369">Histidine metabolism</keyword>
<dbReference type="SUPFAM" id="SSF51556">
    <property type="entry name" value="Metallo-dependent hydrolases"/>
    <property type="match status" value="1"/>
</dbReference>
<comment type="caution">
    <text evidence="12">The sequence shown here is derived from an EMBL/GenBank/DDBJ whole genome shotgun (WGS) entry which is preliminary data.</text>
</comment>
<evidence type="ECO:0000256" key="8">
    <source>
        <dbReference type="ARBA" id="ARBA00023004"/>
    </source>
</evidence>
<evidence type="ECO:0000256" key="7">
    <source>
        <dbReference type="ARBA" id="ARBA00022833"/>
    </source>
</evidence>
<protein>
    <recommendedName>
        <fullName evidence="2 9">Imidazolonepropionase</fullName>
        <ecNumber evidence="2 9">3.5.2.7</ecNumber>
    </recommendedName>
</protein>
<dbReference type="GO" id="GO:0050480">
    <property type="term" value="F:imidazolonepropionase activity"/>
    <property type="evidence" value="ECO:0007669"/>
    <property type="project" value="UniProtKB-EC"/>
</dbReference>
<keyword evidence="7" id="KW-0862">Zinc</keyword>
<dbReference type="SUPFAM" id="SSF51338">
    <property type="entry name" value="Composite domain of metallo-dependent hydrolases"/>
    <property type="match status" value="2"/>
</dbReference>
<evidence type="ECO:0000313" key="13">
    <source>
        <dbReference type="Proteomes" id="UP001300692"/>
    </source>
</evidence>
<dbReference type="InterPro" id="IPR011059">
    <property type="entry name" value="Metal-dep_hydrolase_composite"/>
</dbReference>
<dbReference type="InterPro" id="IPR005920">
    <property type="entry name" value="HutI"/>
</dbReference>
<proteinExistence type="predicted"/>
<keyword evidence="8" id="KW-0408">Iron</keyword>
<evidence type="ECO:0000256" key="5">
    <source>
        <dbReference type="ARBA" id="ARBA00022801"/>
    </source>
</evidence>
<dbReference type="Pfam" id="PF22039">
    <property type="entry name" value="HUTI_composite_bact"/>
    <property type="match status" value="1"/>
</dbReference>
<evidence type="ECO:0000256" key="1">
    <source>
        <dbReference type="ARBA" id="ARBA00005023"/>
    </source>
</evidence>
<dbReference type="PANTHER" id="PTHR42752:SF1">
    <property type="entry name" value="IMIDAZOLONEPROPIONASE-RELATED"/>
    <property type="match status" value="1"/>
</dbReference>
<evidence type="ECO:0000256" key="3">
    <source>
        <dbReference type="ARBA" id="ARBA00022490"/>
    </source>
</evidence>
<dbReference type="InterPro" id="IPR013108">
    <property type="entry name" value="Amidohydro_3"/>
</dbReference>
<dbReference type="NCBIfam" id="TIGR01224">
    <property type="entry name" value="hutI"/>
    <property type="match status" value="1"/>
</dbReference>
<evidence type="ECO:0000313" key="12">
    <source>
        <dbReference type="EMBL" id="MCV9389381.1"/>
    </source>
</evidence>
<sequence length="409" mass="44400">MKLIGPFTQVLTMNQLPIKGSLKDEQLEIISDGGILVQDGKILSLGSWKELRASHPNAELEQVEDPAVALPGFIDAHTHICFGGSRAMDYAARNNGKSYLEIQKAGGGIWSTVQHTRAASQEELTALMQQRIQRLNQNGITTVEVKSGYGLSVEEELKMLRSIQSAKDTNRANMDIISTCLAAHIKPRDFDGDHAAYLQYILDQLAPVVKEKRLAQRFDIFVEDGAFDPAISKPYLEQLKDMGFELTIHGDQFTTGGSQLAVEVGARSVDHLEASGEKEIELLSKSEVVPVALPGASLGLGCGFTPARKLLDAGCSLAIASDWNPGSAPHGELLTQAALLGAQQKLSAAEVLSGMTFRVANALGLNDRGRLTEGSLADFITFPCEDYREILYHQGSLKVGEVWKRGKML</sequence>
<feature type="domain" description="Amidohydrolase 3" evidence="10">
    <location>
        <begin position="303"/>
        <end position="407"/>
    </location>
</feature>
<keyword evidence="3" id="KW-0963">Cytoplasm</keyword>
<reference evidence="12 13" key="1">
    <citation type="submission" date="2022-10" db="EMBL/GenBank/DDBJ databases">
        <title>Comparative genomics and taxonomic characterization of three novel marine species of genus Reichenbachiella exhibiting antioxidant and polysaccharide degradation activities.</title>
        <authorList>
            <person name="Muhammad N."/>
            <person name="Lee Y.-J."/>
            <person name="Ko J."/>
            <person name="Kim S.-G."/>
        </authorList>
    </citation>
    <scope>NUCLEOTIDE SEQUENCE [LARGE SCALE GENOMIC DNA]</scope>
    <source>
        <strain evidence="12 13">ABR2-5</strain>
    </source>
</reference>
<name>A0ABT3D0A5_9BACT</name>
<evidence type="ECO:0000256" key="4">
    <source>
        <dbReference type="ARBA" id="ARBA00022723"/>
    </source>
</evidence>
<dbReference type="InterPro" id="IPR054418">
    <property type="entry name" value="MQNX/HUTI_composite_N"/>
</dbReference>
<comment type="pathway">
    <text evidence="1">Amino-acid degradation.</text>
</comment>
<dbReference type="Gene3D" id="2.30.40.10">
    <property type="entry name" value="Urease, subunit C, domain 1"/>
    <property type="match status" value="1"/>
</dbReference>
<keyword evidence="4" id="KW-0479">Metal-binding</keyword>
<dbReference type="Gene3D" id="3.20.20.140">
    <property type="entry name" value="Metal-dependent hydrolases"/>
    <property type="match status" value="1"/>
</dbReference>
<dbReference type="EMBL" id="JAOYOD010000001">
    <property type="protein sequence ID" value="MCV9389381.1"/>
    <property type="molecule type" value="Genomic_DNA"/>
</dbReference>
<evidence type="ECO:0000256" key="2">
    <source>
        <dbReference type="ARBA" id="ARBA00012864"/>
    </source>
</evidence>
<evidence type="ECO:0000259" key="10">
    <source>
        <dbReference type="Pfam" id="PF07969"/>
    </source>
</evidence>
<gene>
    <name evidence="12" type="primary">hutI</name>
    <name evidence="12" type="ORF">N7U62_22130</name>
</gene>
<dbReference type="RefSeq" id="WP_264140301.1">
    <property type="nucleotide sequence ID" value="NZ_JAOYOD010000001.1"/>
</dbReference>
<feature type="domain" description="Aminodeoxyfutalosine deaminase/Imidazolonepropionase-like composite" evidence="11">
    <location>
        <begin position="33"/>
        <end position="58"/>
    </location>
</feature>
<dbReference type="EC" id="3.5.2.7" evidence="2 9"/>